<keyword evidence="7" id="KW-1185">Reference proteome</keyword>
<feature type="repeat" description="RCC1" evidence="3">
    <location>
        <begin position="51"/>
        <end position="101"/>
    </location>
</feature>
<dbReference type="PROSITE" id="PS50012">
    <property type="entry name" value="RCC1_3"/>
    <property type="match status" value="7"/>
</dbReference>
<organism evidence="6 7">
    <name type="scientific">Nesidiocoris tenuis</name>
    <dbReference type="NCBI Taxonomy" id="355587"/>
    <lineage>
        <taxon>Eukaryota</taxon>
        <taxon>Metazoa</taxon>
        <taxon>Ecdysozoa</taxon>
        <taxon>Arthropoda</taxon>
        <taxon>Hexapoda</taxon>
        <taxon>Insecta</taxon>
        <taxon>Pterygota</taxon>
        <taxon>Neoptera</taxon>
        <taxon>Paraneoptera</taxon>
        <taxon>Hemiptera</taxon>
        <taxon>Heteroptera</taxon>
        <taxon>Panheteroptera</taxon>
        <taxon>Cimicomorpha</taxon>
        <taxon>Miridae</taxon>
        <taxon>Dicyphina</taxon>
        <taxon>Nesidiocoris</taxon>
    </lineage>
</organism>
<keyword evidence="2" id="KW-0677">Repeat</keyword>
<dbReference type="InterPro" id="IPR000408">
    <property type="entry name" value="Reg_chr_condens"/>
</dbReference>
<dbReference type="EMBL" id="AP028922">
    <property type="protein sequence ID" value="BET02222.1"/>
    <property type="molecule type" value="Genomic_DNA"/>
</dbReference>
<dbReference type="Gene3D" id="2.130.10.30">
    <property type="entry name" value="Regulator of chromosome condensation 1/beta-lactamase-inhibitor protein II"/>
    <property type="match status" value="1"/>
</dbReference>
<evidence type="ECO:0000256" key="4">
    <source>
        <dbReference type="SAM" id="MobiDB-lite"/>
    </source>
</evidence>
<feature type="repeat" description="RCC1" evidence="3">
    <location>
        <begin position="376"/>
        <end position="429"/>
    </location>
</feature>
<dbReference type="PANTHER" id="PTHR45982:SF1">
    <property type="entry name" value="REGULATOR OF CHROMOSOME CONDENSATION"/>
    <property type="match status" value="1"/>
</dbReference>
<dbReference type="PROSITE" id="PS00625">
    <property type="entry name" value="RCC1_1"/>
    <property type="match status" value="1"/>
</dbReference>
<keyword evidence="1" id="KW-0344">Guanine-nucleotide releasing factor</keyword>
<evidence type="ECO:0000313" key="7">
    <source>
        <dbReference type="Proteomes" id="UP001307889"/>
    </source>
</evidence>
<feature type="compositionally biased region" description="Basic residues" evidence="4">
    <location>
        <begin position="1"/>
        <end position="12"/>
    </location>
</feature>
<sequence>MALAKRQGRKRPAAAVSEIEPPAPPKSRRSVKPETETNGVVAVATQGVTPGAVLVFGEGVSGQLGLTMDVTEKPLPCAVPNVVDIIDVAAGGMHTVCLTSDHKLITFGCNDEGALGRETNDEEGTEGIPGNVEIPGKIVQISAGDSHTAALLENGSVYVFGTFRDNRGPLGLLNTTMEKKPVLLNAHVKFTRIASGAHHLALLGVDGNIYTAGCGEQGQLGRVSERTSTRDSRHGPVNLLTPMLIRSKAKFVGKFTNVWTGSYNTLAKDKMGNIHVWGLNNYKQLGMEENLIFHPVVALSFSGHDWKKIAGGEHHTLALDNAGDVYALGRKEYGRLGLGDNCEDAPIPKKVDFGPNKKIVDISCGSFTSFALADDGILYSWGMGSSMLGVGGEETDLWTPTQVKGKQLQGKKIVRVESGGQHTVILVNPTA</sequence>
<dbReference type="InterPro" id="IPR009091">
    <property type="entry name" value="RCC1/BLIP-II"/>
</dbReference>
<dbReference type="PANTHER" id="PTHR45982">
    <property type="entry name" value="REGULATOR OF CHROMOSOME CONDENSATION"/>
    <property type="match status" value="1"/>
</dbReference>
<feature type="repeat" description="RCC1" evidence="3">
    <location>
        <begin position="207"/>
        <end position="271"/>
    </location>
</feature>
<gene>
    <name evidence="6" type="ORF">NTJ_15040</name>
</gene>
<accession>A0ABN7BCY1</accession>
<proteinExistence type="predicted"/>
<name>A0ABN7BCY1_9HEMI</name>
<feature type="domain" description="RCC1-like" evidence="5">
    <location>
        <begin position="53"/>
        <end position="425"/>
    </location>
</feature>
<protein>
    <submittedName>
        <fullName evidence="6">Regulator of chromosome condensation (RCC1) repeat</fullName>
    </submittedName>
</protein>
<dbReference type="InterPro" id="IPR051553">
    <property type="entry name" value="Ran_GTPase-activating"/>
</dbReference>
<evidence type="ECO:0000256" key="3">
    <source>
        <dbReference type="PROSITE-ProRule" id="PRU00235"/>
    </source>
</evidence>
<evidence type="ECO:0000313" key="6">
    <source>
        <dbReference type="EMBL" id="BET02222.1"/>
    </source>
</evidence>
<dbReference type="SUPFAM" id="SSF50985">
    <property type="entry name" value="RCC1/BLIP-II"/>
    <property type="match status" value="1"/>
</dbReference>
<dbReference type="PROSITE" id="PS00626">
    <property type="entry name" value="RCC1_2"/>
    <property type="match status" value="4"/>
</dbReference>
<evidence type="ECO:0000256" key="2">
    <source>
        <dbReference type="ARBA" id="ARBA00022737"/>
    </source>
</evidence>
<dbReference type="PRINTS" id="PR00633">
    <property type="entry name" value="RCCNDNSATION"/>
</dbReference>
<evidence type="ECO:0000256" key="1">
    <source>
        <dbReference type="ARBA" id="ARBA00022658"/>
    </source>
</evidence>
<reference evidence="6 7" key="1">
    <citation type="submission" date="2023-09" db="EMBL/GenBank/DDBJ databases">
        <title>Nesidiocoris tenuis whole genome shotgun sequence.</title>
        <authorList>
            <person name="Shibata T."/>
            <person name="Shimoda M."/>
            <person name="Kobayashi T."/>
            <person name="Uehara T."/>
        </authorList>
    </citation>
    <scope>NUCLEOTIDE SEQUENCE [LARGE SCALE GENOMIC DNA]</scope>
    <source>
        <strain evidence="6 7">Japan</strain>
    </source>
</reference>
<feature type="repeat" description="RCC1" evidence="3">
    <location>
        <begin position="102"/>
        <end position="154"/>
    </location>
</feature>
<feature type="repeat" description="RCC1" evidence="3">
    <location>
        <begin position="155"/>
        <end position="206"/>
    </location>
</feature>
<evidence type="ECO:0000259" key="5">
    <source>
        <dbReference type="Pfam" id="PF25390"/>
    </source>
</evidence>
<feature type="repeat" description="RCC1" evidence="3">
    <location>
        <begin position="272"/>
        <end position="322"/>
    </location>
</feature>
<dbReference type="Proteomes" id="UP001307889">
    <property type="component" value="Chromosome 14"/>
</dbReference>
<dbReference type="Pfam" id="PF25390">
    <property type="entry name" value="WD40_RLD"/>
    <property type="match status" value="1"/>
</dbReference>
<dbReference type="InterPro" id="IPR058923">
    <property type="entry name" value="RCC1-like_dom"/>
</dbReference>
<feature type="region of interest" description="Disordered" evidence="4">
    <location>
        <begin position="1"/>
        <end position="36"/>
    </location>
</feature>
<feature type="repeat" description="RCC1" evidence="3">
    <location>
        <begin position="323"/>
        <end position="375"/>
    </location>
</feature>